<organism evidence="7 8">
    <name type="scientific">Granulosicoccus antarcticus IMCC3135</name>
    <dbReference type="NCBI Taxonomy" id="1192854"/>
    <lineage>
        <taxon>Bacteria</taxon>
        <taxon>Pseudomonadati</taxon>
        <taxon>Pseudomonadota</taxon>
        <taxon>Gammaproteobacteria</taxon>
        <taxon>Chromatiales</taxon>
        <taxon>Granulosicoccaceae</taxon>
        <taxon>Granulosicoccus</taxon>
    </lineage>
</organism>
<evidence type="ECO:0000256" key="3">
    <source>
        <dbReference type="ARBA" id="ARBA00022723"/>
    </source>
</evidence>
<dbReference type="Gene3D" id="3.80.30.20">
    <property type="entry name" value="tm_1862 like domain"/>
    <property type="match status" value="1"/>
</dbReference>
<dbReference type="SFLD" id="SFLDS00029">
    <property type="entry name" value="Radical_SAM"/>
    <property type="match status" value="1"/>
</dbReference>
<dbReference type="PANTHER" id="PTHR43409:SF7">
    <property type="entry name" value="BLL1977 PROTEIN"/>
    <property type="match status" value="1"/>
</dbReference>
<dbReference type="SFLD" id="SFLDF00324">
    <property type="entry name" value="bacteriocin_maturation"/>
    <property type="match status" value="1"/>
</dbReference>
<reference evidence="7 8" key="1">
    <citation type="submission" date="2016-12" db="EMBL/GenBank/DDBJ databases">
        <authorList>
            <person name="Song W.-J."/>
            <person name="Kurnit D.M."/>
        </authorList>
    </citation>
    <scope>NUCLEOTIDE SEQUENCE [LARGE SCALE GENOMIC DNA]</scope>
    <source>
        <strain evidence="7 8">IMCC3135</strain>
    </source>
</reference>
<dbReference type="SFLD" id="SFLDG01082">
    <property type="entry name" value="B12-binding_domain_containing"/>
    <property type="match status" value="1"/>
</dbReference>
<dbReference type="KEGG" id="gai:IMCC3135_19515"/>
<dbReference type="GO" id="GO:0046872">
    <property type="term" value="F:metal ion binding"/>
    <property type="evidence" value="ECO:0007669"/>
    <property type="project" value="UniProtKB-KW"/>
</dbReference>
<dbReference type="InterPro" id="IPR007197">
    <property type="entry name" value="rSAM"/>
</dbReference>
<evidence type="ECO:0000259" key="6">
    <source>
        <dbReference type="PROSITE" id="PS51918"/>
    </source>
</evidence>
<comment type="cofactor">
    <cofactor evidence="1">
        <name>[4Fe-4S] cluster</name>
        <dbReference type="ChEBI" id="CHEBI:49883"/>
    </cofactor>
</comment>
<dbReference type="GO" id="GO:0008168">
    <property type="term" value="F:methyltransferase activity"/>
    <property type="evidence" value="ECO:0007669"/>
    <property type="project" value="UniProtKB-KW"/>
</dbReference>
<evidence type="ECO:0000313" key="7">
    <source>
        <dbReference type="EMBL" id="ASJ73982.1"/>
    </source>
</evidence>
<dbReference type="EC" id="2.1.1.-" evidence="7"/>
<dbReference type="Pfam" id="PF04055">
    <property type="entry name" value="Radical_SAM"/>
    <property type="match status" value="1"/>
</dbReference>
<feature type="domain" description="Radical SAM core" evidence="6">
    <location>
        <begin position="258"/>
        <end position="491"/>
    </location>
</feature>
<dbReference type="AlphaFoldDB" id="A0A2Z2NRB6"/>
<keyword evidence="5" id="KW-0411">Iron-sulfur</keyword>
<dbReference type="PROSITE" id="PS51918">
    <property type="entry name" value="RADICAL_SAM"/>
    <property type="match status" value="1"/>
</dbReference>
<keyword evidence="7" id="KW-0808">Transferase</keyword>
<evidence type="ECO:0000256" key="4">
    <source>
        <dbReference type="ARBA" id="ARBA00023004"/>
    </source>
</evidence>
<dbReference type="Gene3D" id="3.40.50.280">
    <property type="entry name" value="Cobalamin-binding domain"/>
    <property type="match status" value="1"/>
</dbReference>
<dbReference type="CDD" id="cd01335">
    <property type="entry name" value="Radical_SAM"/>
    <property type="match status" value="1"/>
</dbReference>
<evidence type="ECO:0000256" key="1">
    <source>
        <dbReference type="ARBA" id="ARBA00001966"/>
    </source>
</evidence>
<dbReference type="InterPro" id="IPR058240">
    <property type="entry name" value="rSAM_sf"/>
</dbReference>
<keyword evidence="4" id="KW-0408">Iron</keyword>
<dbReference type="PANTHER" id="PTHR43409">
    <property type="entry name" value="ANAEROBIC MAGNESIUM-PROTOPORPHYRIN IX MONOMETHYL ESTER CYCLASE-RELATED"/>
    <property type="match status" value="1"/>
</dbReference>
<dbReference type="InterPro" id="IPR006638">
    <property type="entry name" value="Elp3/MiaA/NifB-like_rSAM"/>
</dbReference>
<evidence type="ECO:0000313" key="8">
    <source>
        <dbReference type="Proteomes" id="UP000250079"/>
    </source>
</evidence>
<dbReference type="InterPro" id="IPR051198">
    <property type="entry name" value="BchE-like"/>
</dbReference>
<dbReference type="Proteomes" id="UP000250079">
    <property type="component" value="Chromosome"/>
</dbReference>
<evidence type="ECO:0000256" key="5">
    <source>
        <dbReference type="ARBA" id="ARBA00023014"/>
    </source>
</evidence>
<protein>
    <submittedName>
        <fullName evidence="7">Hopanoid C-3 methylase</fullName>
        <ecNumber evidence="7">2.1.1.-</ecNumber>
    </submittedName>
</protein>
<dbReference type="InterPro" id="IPR023404">
    <property type="entry name" value="rSAM_horseshoe"/>
</dbReference>
<proteinExistence type="predicted"/>
<dbReference type="EMBL" id="CP018632">
    <property type="protein sequence ID" value="ASJ73982.1"/>
    <property type="molecule type" value="Genomic_DNA"/>
</dbReference>
<name>A0A2Z2NRB6_9GAMM</name>
<dbReference type="SUPFAM" id="SSF102114">
    <property type="entry name" value="Radical SAM enzymes"/>
    <property type="match status" value="1"/>
</dbReference>
<evidence type="ECO:0000256" key="2">
    <source>
        <dbReference type="ARBA" id="ARBA00022691"/>
    </source>
</evidence>
<dbReference type="InterPro" id="IPR023984">
    <property type="entry name" value="rSAM_ocin_1"/>
</dbReference>
<dbReference type="SMART" id="SM00729">
    <property type="entry name" value="Elp3"/>
    <property type="match status" value="1"/>
</dbReference>
<dbReference type="GO" id="GO:0051536">
    <property type="term" value="F:iron-sulfur cluster binding"/>
    <property type="evidence" value="ECO:0007669"/>
    <property type="project" value="UniProtKB-KW"/>
</dbReference>
<keyword evidence="7" id="KW-0489">Methyltransferase</keyword>
<gene>
    <name evidence="7" type="primary">hpnR</name>
    <name evidence="7" type="ORF">IMCC3135_19515</name>
</gene>
<keyword evidence="2" id="KW-0949">S-adenosyl-L-methionine</keyword>
<dbReference type="GO" id="GO:0005829">
    <property type="term" value="C:cytosol"/>
    <property type="evidence" value="ECO:0007669"/>
    <property type="project" value="TreeGrafter"/>
</dbReference>
<sequence>MPPDFQVALVSMPFGSVDRPALGISLLKQGLTERGITCDVHYLLSELLDLTGLDTYRWLTDGVPYTSFAGDWCFTLPLYGRQPDLDWDYVQSILLETWRLSRQDVARIIAIREQTPAYIEQCLTTVDWNRYQLVGFTSTFTQNLASLALARALASNYPHLQIVFGGANWEDQMGKALFQQFSFVDFVCQGEADHSFPMLVDSLAQGSTLDHIPGLLYRDNTAAVVSTLPAEPVKDMDTVSIPDFSDYFAMLDKGTRRAQVTPALLLETSRGCWWGASSHCTFCGLNGNGMVFRSKSADRVLSELASLESTWQVHDISVVDNILDMQYFRTLLPRLAEQRSPRRLFFEVKANLSRQQVSLLRDSGIRNIQPGIESLSTHVLSLMRKGTDALRNVQLLKWCRELDVSVDWNILYGFPGERLEDYSSILETFRKIGHLQPPSGHGQIRLDRFSPYHSTPALFGILNVRPMAVFAYLYPFDDALLKQMVGYFDFDYDDKHTPIDASELLAAIDLWKRDYERPELRVEDDRSVLTITDTRQSCDPRRYQLAGFDRLIYVLCDRVSSVTSIQRRLQGLFPASHFSVEDIQHLLDWLEKHELVLCEGKHYLALGIYENFPDSLANAAEQRHRPRSRTTIGTVPVVNMTMKDTRTLVQRADVLETST</sequence>
<keyword evidence="8" id="KW-1185">Reference proteome</keyword>
<dbReference type="GO" id="GO:0032259">
    <property type="term" value="P:methylation"/>
    <property type="evidence" value="ECO:0007669"/>
    <property type="project" value="UniProtKB-KW"/>
</dbReference>
<dbReference type="NCBIfam" id="TIGR03975">
    <property type="entry name" value="rSAM_ocin_1"/>
    <property type="match status" value="1"/>
</dbReference>
<accession>A0A2Z2NRB6</accession>
<keyword evidence="3" id="KW-0479">Metal-binding</keyword>